<dbReference type="InterPro" id="IPR020103">
    <property type="entry name" value="PsdUridine_synth_cat_dom_sf"/>
</dbReference>
<dbReference type="RefSeq" id="WP_331256540.1">
    <property type="nucleotide sequence ID" value="NZ_CP133270.1"/>
</dbReference>
<dbReference type="InterPro" id="IPR006145">
    <property type="entry name" value="PsdUridine_synth_RsuA/RluA"/>
</dbReference>
<dbReference type="PROSITE" id="PS50889">
    <property type="entry name" value="S4"/>
    <property type="match status" value="1"/>
</dbReference>
<dbReference type="InterPro" id="IPR020094">
    <property type="entry name" value="TruA/RsuA/RluB/E/F_N"/>
</dbReference>
<accession>A0ABZ2C1I2</accession>
<dbReference type="Pfam" id="PF01479">
    <property type="entry name" value="S4"/>
    <property type="match status" value="1"/>
</dbReference>
<evidence type="ECO:0000256" key="1">
    <source>
        <dbReference type="ARBA" id="ARBA00000073"/>
    </source>
</evidence>
<comment type="catalytic activity">
    <reaction evidence="1">
        <text>a uridine in RNA = a pseudouridine in RNA</text>
        <dbReference type="Rhea" id="RHEA:48348"/>
        <dbReference type="Rhea" id="RHEA-COMP:12068"/>
        <dbReference type="Rhea" id="RHEA-COMP:12069"/>
        <dbReference type="ChEBI" id="CHEBI:65314"/>
        <dbReference type="ChEBI" id="CHEBI:65315"/>
    </reaction>
</comment>
<dbReference type="InterPro" id="IPR002942">
    <property type="entry name" value="S4_RNA-bd"/>
</dbReference>
<reference evidence="8 9" key="1">
    <citation type="journal article" date="2024" name="Environ. Microbiol.">
        <title>Novel evolutionary insights on the interactions of the Holosporales (Alphaproteobacteria) with eukaryotic hosts from comparative genomics.</title>
        <authorList>
            <person name="Giovannini M."/>
            <person name="Petroni G."/>
            <person name="Castelli M."/>
        </authorList>
    </citation>
    <scope>NUCLEOTIDE SEQUENCE [LARGE SCALE GENOMIC DNA]</scope>
    <source>
        <strain evidence="8 9">US_Bl 15I1</strain>
    </source>
</reference>
<name>A0ABZ2C1I2_9PROT</name>
<dbReference type="Gene3D" id="3.30.70.580">
    <property type="entry name" value="Pseudouridine synthase I, catalytic domain, N-terminal subdomain"/>
    <property type="match status" value="1"/>
</dbReference>
<dbReference type="SMART" id="SM00363">
    <property type="entry name" value="S4"/>
    <property type="match status" value="1"/>
</dbReference>
<dbReference type="Pfam" id="PF00849">
    <property type="entry name" value="PseudoU_synth_2"/>
    <property type="match status" value="1"/>
</dbReference>
<dbReference type="Proteomes" id="UP001330434">
    <property type="component" value="Chromosome"/>
</dbReference>
<evidence type="ECO:0000256" key="5">
    <source>
        <dbReference type="PROSITE-ProRule" id="PRU00182"/>
    </source>
</evidence>
<dbReference type="EC" id="5.4.99.-" evidence="6"/>
<dbReference type="InterPro" id="IPR018496">
    <property type="entry name" value="PsdUridine_synth_RsuA/RluB_CS"/>
</dbReference>
<dbReference type="InterPro" id="IPR000748">
    <property type="entry name" value="PsdUridine_synth_RsuA/RluB/E/F"/>
</dbReference>
<dbReference type="NCBIfam" id="TIGR00093">
    <property type="entry name" value="pseudouridine synthase"/>
    <property type="match status" value="1"/>
</dbReference>
<comment type="similarity">
    <text evidence="2 6">Belongs to the pseudouridine synthase RsuA family.</text>
</comment>
<dbReference type="PROSITE" id="PS01149">
    <property type="entry name" value="PSI_RSU"/>
    <property type="match status" value="1"/>
</dbReference>
<keyword evidence="3 5" id="KW-0694">RNA-binding</keyword>
<dbReference type="SUPFAM" id="SSF55120">
    <property type="entry name" value="Pseudouridine synthase"/>
    <property type="match status" value="1"/>
</dbReference>
<proteinExistence type="inferred from homology"/>
<feature type="domain" description="RNA-binding S4" evidence="7">
    <location>
        <begin position="4"/>
        <end position="71"/>
    </location>
</feature>
<evidence type="ECO:0000256" key="3">
    <source>
        <dbReference type="ARBA" id="ARBA00022884"/>
    </source>
</evidence>
<evidence type="ECO:0000256" key="4">
    <source>
        <dbReference type="ARBA" id="ARBA00023235"/>
    </source>
</evidence>
<dbReference type="InterPro" id="IPR036986">
    <property type="entry name" value="S4_RNA-bd_sf"/>
</dbReference>
<keyword evidence="4 6" id="KW-0413">Isomerase</keyword>
<dbReference type="PANTHER" id="PTHR47683">
    <property type="entry name" value="PSEUDOURIDINE SYNTHASE FAMILY PROTEIN-RELATED"/>
    <property type="match status" value="1"/>
</dbReference>
<gene>
    <name evidence="8" type="ORF">Bealeia1_00142</name>
</gene>
<dbReference type="InterPro" id="IPR042092">
    <property type="entry name" value="PsdUridine_s_RsuA/RluB/E/F_cat"/>
</dbReference>
<dbReference type="PANTHER" id="PTHR47683:SF3">
    <property type="entry name" value="RIBOSOMAL LARGE SUBUNIT PSEUDOURIDINE SYNTHASE B"/>
    <property type="match status" value="1"/>
</dbReference>
<dbReference type="Gene3D" id="3.30.70.1560">
    <property type="entry name" value="Alpha-L RNA-binding motif"/>
    <property type="match status" value="1"/>
</dbReference>
<dbReference type="CDD" id="cd00165">
    <property type="entry name" value="S4"/>
    <property type="match status" value="1"/>
</dbReference>
<evidence type="ECO:0000259" key="7">
    <source>
        <dbReference type="SMART" id="SM00363"/>
    </source>
</evidence>
<dbReference type="InterPro" id="IPR050343">
    <property type="entry name" value="RsuA_PseudoU_synthase"/>
</dbReference>
<keyword evidence="9" id="KW-1185">Reference proteome</keyword>
<protein>
    <recommendedName>
        <fullName evidence="6">Pseudouridine synthase</fullName>
        <ecNumber evidence="6">5.4.99.-</ecNumber>
    </recommendedName>
</protein>
<evidence type="ECO:0000313" key="8">
    <source>
        <dbReference type="EMBL" id="WVX65973.1"/>
    </source>
</evidence>
<dbReference type="Gene3D" id="3.10.290.10">
    <property type="entry name" value="RNA-binding S4 domain"/>
    <property type="match status" value="1"/>
</dbReference>
<dbReference type="EMBL" id="CP133270">
    <property type="protein sequence ID" value="WVX65973.1"/>
    <property type="molecule type" value="Genomic_DNA"/>
</dbReference>
<evidence type="ECO:0000256" key="6">
    <source>
        <dbReference type="RuleBase" id="RU003887"/>
    </source>
</evidence>
<dbReference type="SUPFAM" id="SSF55174">
    <property type="entry name" value="Alpha-L RNA-binding motif"/>
    <property type="match status" value="1"/>
</dbReference>
<evidence type="ECO:0000313" key="9">
    <source>
        <dbReference type="Proteomes" id="UP001330434"/>
    </source>
</evidence>
<organism evidence="8 9">
    <name type="scientific">Candidatus Bealeia paramacronuclearis</name>
    <dbReference type="NCBI Taxonomy" id="1921001"/>
    <lineage>
        <taxon>Bacteria</taxon>
        <taxon>Pseudomonadati</taxon>
        <taxon>Pseudomonadota</taxon>
        <taxon>Alphaproteobacteria</taxon>
        <taxon>Holosporales</taxon>
        <taxon>Holosporaceae</taxon>
        <taxon>Candidatus Bealeia</taxon>
    </lineage>
</organism>
<evidence type="ECO:0000256" key="2">
    <source>
        <dbReference type="ARBA" id="ARBA00008348"/>
    </source>
</evidence>
<sequence>MTKERIAKAIAHAGLCSRRDAEKLILEGQVILNGALVTTPATLVSAEDKIVVKGMPLAKPEALRVWRYYKPVGLVVSHRDEKNRPTIFDALPSDLPRVISVGRLDLSSEGLILLTTSGALSRKLELPSTGWKRRYRVRIYGTPTPDQLSSLKSGITVEGIHYGPIEAQLDRQQGHNAWITMTLTEGKNREIRKIMQHFGWSVSRLIRLSYGPFLLGNLTPGEISEVSKKMLRESLGKMLEGVQ</sequence>